<gene>
    <name evidence="2" type="ORF">ACFSBX_07040</name>
</gene>
<keyword evidence="3" id="KW-1185">Reference proteome</keyword>
<dbReference type="EMBL" id="JBHUDK010000005">
    <property type="protein sequence ID" value="MFD1598713.1"/>
    <property type="molecule type" value="Genomic_DNA"/>
</dbReference>
<accession>A0ABD6CKL8</accession>
<dbReference type="RefSeq" id="WP_256419930.1">
    <property type="nucleotide sequence ID" value="NZ_JANHDI010000001.1"/>
</dbReference>
<organism evidence="2 3">
    <name type="scientific">Halobellus rarus</name>
    <dbReference type="NCBI Taxonomy" id="1126237"/>
    <lineage>
        <taxon>Archaea</taxon>
        <taxon>Methanobacteriati</taxon>
        <taxon>Methanobacteriota</taxon>
        <taxon>Stenosarchaea group</taxon>
        <taxon>Halobacteria</taxon>
        <taxon>Halobacteriales</taxon>
        <taxon>Haloferacaceae</taxon>
        <taxon>Halobellus</taxon>
    </lineage>
</organism>
<dbReference type="Proteomes" id="UP001597085">
    <property type="component" value="Unassembled WGS sequence"/>
</dbReference>
<feature type="region of interest" description="Disordered" evidence="1">
    <location>
        <begin position="465"/>
        <end position="525"/>
    </location>
</feature>
<comment type="caution">
    <text evidence="2">The sequence shown here is derived from an EMBL/GenBank/DDBJ whole genome shotgun (WGS) entry which is preliminary data.</text>
</comment>
<evidence type="ECO:0000313" key="2">
    <source>
        <dbReference type="EMBL" id="MFD1598713.1"/>
    </source>
</evidence>
<evidence type="ECO:0000313" key="3">
    <source>
        <dbReference type="Proteomes" id="UP001597085"/>
    </source>
</evidence>
<dbReference type="AlphaFoldDB" id="A0ABD6CKL8"/>
<reference evidence="2 3" key="1">
    <citation type="journal article" date="2019" name="Int. J. Syst. Evol. Microbiol.">
        <title>The Global Catalogue of Microorganisms (GCM) 10K type strain sequencing project: providing services to taxonomists for standard genome sequencing and annotation.</title>
        <authorList>
            <consortium name="The Broad Institute Genomics Platform"/>
            <consortium name="The Broad Institute Genome Sequencing Center for Infectious Disease"/>
            <person name="Wu L."/>
            <person name="Ma J."/>
        </authorList>
    </citation>
    <scope>NUCLEOTIDE SEQUENCE [LARGE SCALE GENOMIC DNA]</scope>
    <source>
        <strain evidence="2 3">CGMCC 1.12121</strain>
    </source>
</reference>
<feature type="region of interest" description="Disordered" evidence="1">
    <location>
        <begin position="306"/>
        <end position="374"/>
    </location>
</feature>
<proteinExistence type="predicted"/>
<name>A0ABD6CKL8_9EURY</name>
<evidence type="ECO:0000256" key="1">
    <source>
        <dbReference type="SAM" id="MobiDB-lite"/>
    </source>
</evidence>
<dbReference type="Pfam" id="PF08309">
    <property type="entry name" value="LVIVD"/>
    <property type="match status" value="1"/>
</dbReference>
<protein>
    <submittedName>
        <fullName evidence="2">LVIVD repeat-containing protein</fullName>
    </submittedName>
</protein>
<dbReference type="InterPro" id="IPR013211">
    <property type="entry name" value="LVIVD"/>
</dbReference>
<feature type="compositionally biased region" description="Low complexity" evidence="1">
    <location>
        <begin position="326"/>
        <end position="348"/>
    </location>
</feature>
<sequence length="549" mass="57092">MRRRDVLRAGGALFGAGAALFGTSALVERSGPAGASTAAAHPGPYEPYGFIDVEGAKEAVVDPDGEVAYLAATTGYAAVDVSVPDRPRLLADVREPLADRDGGPLRGVFDVKLDATDPDTLVVVGPANPLPGALAGVLVVDVSDPETPEERAFHETSFPIHNCFVRDGVAYLTGNDGGRNPLVLLDVETGEELGRWALEDADPSWGEVPSTLRSVHDVFVRDSTAFVAMWDAGTWLLDVSEPDAPVAVGSVGGGDPEAFAAFSRSEARREATLPPGNHHYVATDESGTLLGVGRESWGIRADDGDAVQTAGEKGGETGTDAGGTRTPTAADSGTTAAGGTAAPDAYDGGPSGIDLWDVSDPESPEYRATIPAPPSPDPTYGGVWTTAHNFEIAGGVLYSSWYQGGVKRHDVSDPGAPEEVSWWRDPLAAKFWTARLAQAGEREGFFVASSMGVDDVPGRLYTFPDHAGEQARSPEVLPDREPTPVSGIETESGDASQATRTETTERRATETESASSDGRGISAPGFGVAAGVAGLGLAAWRLVGKSQEE</sequence>